<reference evidence="1" key="2">
    <citation type="submission" date="2020-06" db="EMBL/GenBank/DDBJ databases">
        <authorList>
            <person name="Sheffer M."/>
        </authorList>
    </citation>
    <scope>NUCLEOTIDE SEQUENCE</scope>
</reference>
<evidence type="ECO:0000313" key="1">
    <source>
        <dbReference type="EMBL" id="KAF8776955.1"/>
    </source>
</evidence>
<sequence length="89" mass="10341">MLCKMEGCQVTCKCCARWKDVDLQMLCKMEGWRPINAVRNSRMCPERAVQDGRMAEQQQSDYEGIFMVPWKKRNCDGFATQFIISPLIS</sequence>
<evidence type="ECO:0000313" key="2">
    <source>
        <dbReference type="Proteomes" id="UP000807504"/>
    </source>
</evidence>
<organism evidence="1 2">
    <name type="scientific">Argiope bruennichi</name>
    <name type="common">Wasp spider</name>
    <name type="synonym">Aranea bruennichi</name>
    <dbReference type="NCBI Taxonomy" id="94029"/>
    <lineage>
        <taxon>Eukaryota</taxon>
        <taxon>Metazoa</taxon>
        <taxon>Ecdysozoa</taxon>
        <taxon>Arthropoda</taxon>
        <taxon>Chelicerata</taxon>
        <taxon>Arachnida</taxon>
        <taxon>Araneae</taxon>
        <taxon>Araneomorphae</taxon>
        <taxon>Entelegynae</taxon>
        <taxon>Araneoidea</taxon>
        <taxon>Araneidae</taxon>
        <taxon>Argiope</taxon>
    </lineage>
</organism>
<reference evidence="1" key="1">
    <citation type="journal article" date="2020" name="bioRxiv">
        <title>Chromosome-level reference genome of the European wasp spider Argiope bruennichi: a resource for studies on range expansion and evolutionary adaptation.</title>
        <authorList>
            <person name="Sheffer M.M."/>
            <person name="Hoppe A."/>
            <person name="Krehenwinkel H."/>
            <person name="Uhl G."/>
            <person name="Kuss A.W."/>
            <person name="Jensen L."/>
            <person name="Jensen C."/>
            <person name="Gillespie R.G."/>
            <person name="Hoff K.J."/>
            <person name="Prost S."/>
        </authorList>
    </citation>
    <scope>NUCLEOTIDE SEQUENCE</scope>
</reference>
<protein>
    <submittedName>
        <fullName evidence="1">Uncharacterized protein</fullName>
    </submittedName>
</protein>
<dbReference type="Proteomes" id="UP000807504">
    <property type="component" value="Unassembled WGS sequence"/>
</dbReference>
<accession>A0A8T0ERF4</accession>
<dbReference type="AlphaFoldDB" id="A0A8T0ERF4"/>
<dbReference type="EMBL" id="JABXBU010002072">
    <property type="protein sequence ID" value="KAF8776955.1"/>
    <property type="molecule type" value="Genomic_DNA"/>
</dbReference>
<gene>
    <name evidence="1" type="ORF">HNY73_013888</name>
</gene>
<comment type="caution">
    <text evidence="1">The sequence shown here is derived from an EMBL/GenBank/DDBJ whole genome shotgun (WGS) entry which is preliminary data.</text>
</comment>
<name>A0A8T0ERF4_ARGBR</name>
<keyword evidence="2" id="KW-1185">Reference proteome</keyword>
<proteinExistence type="predicted"/>